<feature type="transmembrane region" description="Helical" evidence="9">
    <location>
        <begin position="426"/>
        <end position="445"/>
    </location>
</feature>
<keyword evidence="15" id="KW-1185">Reference proteome</keyword>
<gene>
    <name evidence="9 14" type="primary">secD</name>
    <name evidence="14" type="ORF">GCM10009798_19170</name>
</gene>
<comment type="similarity">
    <text evidence="9">Belongs to the SecD/SecF family. SecD subfamily.</text>
</comment>
<reference evidence="15" key="1">
    <citation type="journal article" date="2019" name="Int. J. Syst. Evol. Microbiol.">
        <title>The Global Catalogue of Microorganisms (GCM) 10K type strain sequencing project: providing services to taxonomists for standard genome sequencing and annotation.</title>
        <authorList>
            <consortium name="The Broad Institute Genomics Platform"/>
            <consortium name="The Broad Institute Genome Sequencing Center for Infectious Disease"/>
            <person name="Wu L."/>
            <person name="Ma J."/>
        </authorList>
    </citation>
    <scope>NUCLEOTIDE SEQUENCE [LARGE SCALE GENOMIC DNA]</scope>
    <source>
        <strain evidence="15">JCM 15309</strain>
    </source>
</reference>
<dbReference type="Gene3D" id="3.30.1360.200">
    <property type="match status" value="1"/>
</dbReference>
<dbReference type="InterPro" id="IPR054384">
    <property type="entry name" value="SecDF_P1_head"/>
</dbReference>
<keyword evidence="2 9" id="KW-0813">Transport</keyword>
<feature type="transmembrane region" description="Helical" evidence="9">
    <location>
        <begin position="12"/>
        <end position="32"/>
    </location>
</feature>
<evidence type="ECO:0000256" key="10">
    <source>
        <dbReference type="SAM" id="MobiDB-lite"/>
    </source>
</evidence>
<dbReference type="Gene3D" id="3.30.70.3220">
    <property type="match status" value="1"/>
</dbReference>
<feature type="transmembrane region" description="Helical" evidence="9">
    <location>
        <begin position="497"/>
        <end position="516"/>
    </location>
</feature>
<feature type="compositionally biased region" description="Low complexity" evidence="10">
    <location>
        <begin position="124"/>
        <end position="151"/>
    </location>
</feature>
<evidence type="ECO:0000313" key="15">
    <source>
        <dbReference type="Proteomes" id="UP001500571"/>
    </source>
</evidence>
<dbReference type="InterPro" id="IPR048631">
    <property type="entry name" value="SecD_1st"/>
</dbReference>
<dbReference type="InterPro" id="IPR005791">
    <property type="entry name" value="SecD"/>
</dbReference>
<dbReference type="Proteomes" id="UP001500571">
    <property type="component" value="Unassembled WGS sequence"/>
</dbReference>
<keyword evidence="3 9" id="KW-1003">Cell membrane</keyword>
<comment type="subcellular location">
    <subcellularLocation>
        <location evidence="1 9">Cell membrane</location>
        <topology evidence="1 9">Multi-pass membrane protein</topology>
    </subcellularLocation>
</comment>
<keyword evidence="4 9" id="KW-0812">Transmembrane</keyword>
<feature type="domain" description="SecDF P1 head subdomain" evidence="13">
    <location>
        <begin position="240"/>
        <end position="346"/>
    </location>
</feature>
<evidence type="ECO:0000256" key="6">
    <source>
        <dbReference type="ARBA" id="ARBA00022989"/>
    </source>
</evidence>
<protein>
    <recommendedName>
        <fullName evidence="9">Protein translocase subunit SecD</fullName>
    </recommendedName>
</protein>
<dbReference type="EMBL" id="BAAAPB010000002">
    <property type="protein sequence ID" value="GAA1959744.1"/>
    <property type="molecule type" value="Genomic_DNA"/>
</dbReference>
<feature type="transmembrane region" description="Helical" evidence="9">
    <location>
        <begin position="474"/>
        <end position="491"/>
    </location>
</feature>
<comment type="subunit">
    <text evidence="9">Forms a complex with SecF. Part of the essential Sec protein translocation apparatus which comprises SecA, SecYEG and auxiliary proteins SecDF. Other proteins may also be involved.</text>
</comment>
<feature type="transmembrane region" description="Helical" evidence="9">
    <location>
        <begin position="367"/>
        <end position="387"/>
    </location>
</feature>
<dbReference type="PANTHER" id="PTHR30081">
    <property type="entry name" value="PROTEIN-EXPORT MEMBRANE PROTEIN SEC"/>
    <property type="match status" value="1"/>
</dbReference>
<evidence type="ECO:0000256" key="3">
    <source>
        <dbReference type="ARBA" id="ARBA00022475"/>
    </source>
</evidence>
<keyword evidence="5 9" id="KW-0653">Protein transport</keyword>
<feature type="region of interest" description="Disordered" evidence="10">
    <location>
        <begin position="124"/>
        <end position="193"/>
    </location>
</feature>
<evidence type="ECO:0000259" key="11">
    <source>
        <dbReference type="Pfam" id="PF02355"/>
    </source>
</evidence>
<evidence type="ECO:0000259" key="12">
    <source>
        <dbReference type="Pfam" id="PF21760"/>
    </source>
</evidence>
<dbReference type="Pfam" id="PF22599">
    <property type="entry name" value="SecDF_P1_head"/>
    <property type="match status" value="1"/>
</dbReference>
<dbReference type="RefSeq" id="WP_344044587.1">
    <property type="nucleotide sequence ID" value="NZ_BAAAPB010000002.1"/>
</dbReference>
<dbReference type="InterPro" id="IPR055344">
    <property type="entry name" value="SecD_SecF_C_bact"/>
</dbReference>
<dbReference type="SUPFAM" id="SSF82866">
    <property type="entry name" value="Multidrug efflux transporter AcrB transmembrane domain"/>
    <property type="match status" value="1"/>
</dbReference>
<evidence type="ECO:0000313" key="14">
    <source>
        <dbReference type="EMBL" id="GAA1959744.1"/>
    </source>
</evidence>
<keyword evidence="6 9" id="KW-1133">Transmembrane helix</keyword>
<comment type="function">
    <text evidence="9">Part of the Sec protein translocase complex. Interacts with the SecYEG preprotein conducting channel. SecDF uses the proton motive force (PMF) to complete protein translocation after the ATP-dependent function of SecA.</text>
</comment>
<evidence type="ECO:0000256" key="2">
    <source>
        <dbReference type="ARBA" id="ARBA00022448"/>
    </source>
</evidence>
<dbReference type="Pfam" id="PF02355">
    <property type="entry name" value="SecD_SecF_C"/>
    <property type="match status" value="1"/>
</dbReference>
<evidence type="ECO:0000256" key="7">
    <source>
        <dbReference type="ARBA" id="ARBA00023010"/>
    </source>
</evidence>
<dbReference type="Pfam" id="PF21760">
    <property type="entry name" value="SecD_1st"/>
    <property type="match status" value="1"/>
</dbReference>
<dbReference type="PANTHER" id="PTHR30081:SF1">
    <property type="entry name" value="PROTEIN TRANSLOCASE SUBUNIT SECD"/>
    <property type="match status" value="1"/>
</dbReference>
<feature type="domain" description="Protein translocase subunit SecDF P1" evidence="12">
    <location>
        <begin position="60"/>
        <end position="116"/>
    </location>
</feature>
<accession>A0ABP5C8P3</accession>
<keyword evidence="8 9" id="KW-0472">Membrane</keyword>
<name>A0ABP5C8P3_9ACTN</name>
<evidence type="ECO:0000256" key="1">
    <source>
        <dbReference type="ARBA" id="ARBA00004651"/>
    </source>
</evidence>
<dbReference type="HAMAP" id="MF_01463_B">
    <property type="entry name" value="SecD_B"/>
    <property type="match status" value="1"/>
</dbReference>
<evidence type="ECO:0000256" key="9">
    <source>
        <dbReference type="HAMAP-Rule" id="MF_01463"/>
    </source>
</evidence>
<sequence length="556" mass="57639">MARKTPKPGRTLTVFFLALAIAYALVALGGTWKPQLGLDLQGGTRITLIAAGNPSRDNLNEARGIIDQRVNGSGVTEADVTTSGSNLIVVEIPGKNSQDLVETVARQAQMRFRLVACDSSSACGAASSSTAPTTPGLTAPSGSPSPSAPAAQRAPVGFGKADATPTPTTSPSADASSTASPSPSSTAKPGAKKSTLDSALAFMNNPPAEWAQKFNDFQCPTTTAEIKDDPNQPLITCNPDGTQKYLLSPAIIEGTDLTGASYGIPQNSLQYVVNLSFNGHGRGIFADTTGAIAGTGQLFAIVLDGQVISAAKADERISGGAQISGNFSEAEAKSLATSLKYGSLPISFEKSGTSVEVIGPTLAGNQLSAGLIAGAFGLGLVMLYCLIYYRGLGIVVLSSLSIAAVWTYAMVLLLSKTAGFTLTLPGIAGLIIAVGITADSFVIFFERIRDEMREGRSMRVAVETGWVRAKHTRIGASFVSLFSALILYIFATGVVKGFGFALGLSTLIDLAVLFWFTKPLVSWFARFRFFNAGGKLSGLSPETLGTDVPVAVGGKA</sequence>
<evidence type="ECO:0000256" key="5">
    <source>
        <dbReference type="ARBA" id="ARBA00022927"/>
    </source>
</evidence>
<keyword evidence="7 9" id="KW-0811">Translocation</keyword>
<proteinExistence type="inferred from homology"/>
<feature type="transmembrane region" description="Helical" evidence="9">
    <location>
        <begin position="394"/>
        <end position="414"/>
    </location>
</feature>
<evidence type="ECO:0000256" key="8">
    <source>
        <dbReference type="ARBA" id="ARBA00023136"/>
    </source>
</evidence>
<dbReference type="Gene3D" id="1.20.1640.10">
    <property type="entry name" value="Multidrug efflux transporter AcrB transmembrane domain"/>
    <property type="match status" value="1"/>
</dbReference>
<evidence type="ECO:0000259" key="13">
    <source>
        <dbReference type="Pfam" id="PF22599"/>
    </source>
</evidence>
<feature type="compositionally biased region" description="Low complexity" evidence="10">
    <location>
        <begin position="160"/>
        <end position="193"/>
    </location>
</feature>
<dbReference type="InterPro" id="IPR048634">
    <property type="entry name" value="SecD_SecF_C"/>
</dbReference>
<feature type="domain" description="Protein export membrane protein SecD/SecF C-terminal" evidence="11">
    <location>
        <begin position="350"/>
        <end position="524"/>
    </location>
</feature>
<dbReference type="NCBIfam" id="TIGR00916">
    <property type="entry name" value="2A0604s01"/>
    <property type="match status" value="1"/>
</dbReference>
<organism evidence="14 15">
    <name type="scientific">Nocardioides panacihumi</name>
    <dbReference type="NCBI Taxonomy" id="400774"/>
    <lineage>
        <taxon>Bacteria</taxon>
        <taxon>Bacillati</taxon>
        <taxon>Actinomycetota</taxon>
        <taxon>Actinomycetes</taxon>
        <taxon>Propionibacteriales</taxon>
        <taxon>Nocardioidaceae</taxon>
        <taxon>Nocardioides</taxon>
    </lineage>
</organism>
<comment type="caution">
    <text evidence="14">The sequence shown here is derived from an EMBL/GenBank/DDBJ whole genome shotgun (WGS) entry which is preliminary data.</text>
</comment>
<dbReference type="InterPro" id="IPR022813">
    <property type="entry name" value="SecD/SecF_arch_bac"/>
</dbReference>
<evidence type="ECO:0000256" key="4">
    <source>
        <dbReference type="ARBA" id="ARBA00022692"/>
    </source>
</evidence>
<dbReference type="NCBIfam" id="TIGR01129">
    <property type="entry name" value="secD"/>
    <property type="match status" value="1"/>
</dbReference>